<protein>
    <submittedName>
        <fullName evidence="2">DUF551 domain-containing protein</fullName>
    </submittedName>
</protein>
<gene>
    <name evidence="2" type="ORF">FEA48_30550</name>
</gene>
<evidence type="ECO:0000313" key="3">
    <source>
        <dbReference type="Proteomes" id="UP000307510"/>
    </source>
</evidence>
<dbReference type="EMBL" id="VASG01000014">
    <property type="protein sequence ID" value="TLP68199.1"/>
    <property type="molecule type" value="Genomic_DNA"/>
</dbReference>
<dbReference type="AlphaFoldDB" id="A0A5R8ZRC3"/>
<comment type="caution">
    <text evidence="2">The sequence shown here is derived from an EMBL/GenBank/DDBJ whole genome shotgun (WGS) entry which is preliminary data.</text>
</comment>
<evidence type="ECO:0000259" key="1">
    <source>
        <dbReference type="Pfam" id="PF04448"/>
    </source>
</evidence>
<name>A0A5R8ZRC3_PSENT</name>
<dbReference type="Proteomes" id="UP000307510">
    <property type="component" value="Unassembled WGS sequence"/>
</dbReference>
<dbReference type="Pfam" id="PF04448">
    <property type="entry name" value="DUF551"/>
    <property type="match status" value="1"/>
</dbReference>
<reference evidence="3" key="2">
    <citation type="submission" date="2019-06" db="EMBL/GenBank/DDBJ databases">
        <title>AzeR, a transcriptional regulator that responds to azelaic acid in Pseudomonas nitroreducens.</title>
        <authorList>
            <person name="Bez C."/>
            <person name="Javvadi S.G."/>
            <person name="Bertani I."/>
            <person name="Devescovi G."/>
            <person name="Studholme D.J."/>
            <person name="Geller A."/>
            <person name="Levy A."/>
            <person name="Venturi V."/>
        </authorList>
    </citation>
    <scope>NUCLEOTIDE SEQUENCE [LARGE SCALE GENOMIC DNA]</scope>
    <source>
        <strain evidence="3">DSM 9128</strain>
    </source>
</reference>
<feature type="domain" description="DUF551" evidence="1">
    <location>
        <begin position="50"/>
        <end position="146"/>
    </location>
</feature>
<dbReference type="InterPro" id="IPR007539">
    <property type="entry name" value="DUF551"/>
</dbReference>
<reference evidence="2 3" key="1">
    <citation type="submission" date="2019-05" db="EMBL/GenBank/DDBJ databases">
        <authorList>
            <person name="Moore K."/>
            <person name="O'Neill P."/>
            <person name="Farbos A."/>
            <person name="Studholme D.J."/>
        </authorList>
    </citation>
    <scope>NUCLEOTIDE SEQUENCE [LARGE SCALE GENOMIC DNA]</scope>
    <source>
        <strain evidence="2 3">DSM 9128</strain>
    </source>
</reference>
<organism evidence="2 3">
    <name type="scientific">Pseudomonas nitroreducens</name>
    <dbReference type="NCBI Taxonomy" id="46680"/>
    <lineage>
        <taxon>Bacteria</taxon>
        <taxon>Pseudomonadati</taxon>
        <taxon>Pseudomonadota</taxon>
        <taxon>Gammaproteobacteria</taxon>
        <taxon>Pseudomonadales</taxon>
        <taxon>Pseudomonadaceae</taxon>
        <taxon>Pseudomonas</taxon>
    </lineage>
</organism>
<accession>A0A5R8ZRC3</accession>
<dbReference type="RefSeq" id="WP_138217138.1">
    <property type="nucleotide sequence ID" value="NZ_VASG01000014.1"/>
</dbReference>
<sequence length="150" mass="16857">MHVNNHQADQRAIDAMHSQLSGHINDRLLSFQDEAYAMGRARGRLEGLPWIAVTDQLPTVQDGQEQEFIVCVHRAHDGKRYVFSARWLNNFPLHSEGHPDADDDGCMLATGWHDVKEHSDYDGWYSPLITTEGDAVTHWMPLPTAPGSAV</sequence>
<evidence type="ECO:0000313" key="2">
    <source>
        <dbReference type="EMBL" id="TLP68199.1"/>
    </source>
</evidence>
<proteinExistence type="predicted"/>